<evidence type="ECO:0000313" key="1">
    <source>
        <dbReference type="EMBL" id="GBP42367.1"/>
    </source>
</evidence>
<reference evidence="1 2" key="1">
    <citation type="journal article" date="2019" name="Commun. Biol.">
        <title>The bagworm genome reveals a unique fibroin gene that provides high tensile strength.</title>
        <authorList>
            <person name="Kono N."/>
            <person name="Nakamura H."/>
            <person name="Ohtoshi R."/>
            <person name="Tomita M."/>
            <person name="Numata K."/>
            <person name="Arakawa K."/>
        </authorList>
    </citation>
    <scope>NUCLEOTIDE SEQUENCE [LARGE SCALE GENOMIC DNA]</scope>
</reference>
<proteinExistence type="predicted"/>
<organism evidence="1 2">
    <name type="scientific">Eumeta variegata</name>
    <name type="common">Bagworm moth</name>
    <name type="synonym">Eumeta japonica</name>
    <dbReference type="NCBI Taxonomy" id="151549"/>
    <lineage>
        <taxon>Eukaryota</taxon>
        <taxon>Metazoa</taxon>
        <taxon>Ecdysozoa</taxon>
        <taxon>Arthropoda</taxon>
        <taxon>Hexapoda</taxon>
        <taxon>Insecta</taxon>
        <taxon>Pterygota</taxon>
        <taxon>Neoptera</taxon>
        <taxon>Endopterygota</taxon>
        <taxon>Lepidoptera</taxon>
        <taxon>Glossata</taxon>
        <taxon>Ditrysia</taxon>
        <taxon>Tineoidea</taxon>
        <taxon>Psychidae</taxon>
        <taxon>Oiketicinae</taxon>
        <taxon>Eumeta</taxon>
    </lineage>
</organism>
<gene>
    <name evidence="1" type="ORF">EVAR_30000_1</name>
</gene>
<name>A0A4C1VWZ8_EUMVA</name>
<protein>
    <submittedName>
        <fullName evidence="1">Uncharacterized protein</fullName>
    </submittedName>
</protein>
<sequence length="116" mass="13183">MEAKNHSSLESEYFIAVARRCFNGCTFDPRECQSRRNSERRSAILDSLWLSAAHAFYERRGADIGTAFRVLALVLFVSSSNIQEPAMYVHQEANTSIQKKELKIKPEAEKSLLDTV</sequence>
<dbReference type="AlphaFoldDB" id="A0A4C1VWZ8"/>
<dbReference type="EMBL" id="BGZK01000417">
    <property type="protein sequence ID" value="GBP42367.1"/>
    <property type="molecule type" value="Genomic_DNA"/>
</dbReference>
<evidence type="ECO:0000313" key="2">
    <source>
        <dbReference type="Proteomes" id="UP000299102"/>
    </source>
</evidence>
<accession>A0A4C1VWZ8</accession>
<comment type="caution">
    <text evidence="1">The sequence shown here is derived from an EMBL/GenBank/DDBJ whole genome shotgun (WGS) entry which is preliminary data.</text>
</comment>
<keyword evidence="2" id="KW-1185">Reference proteome</keyword>
<dbReference type="Proteomes" id="UP000299102">
    <property type="component" value="Unassembled WGS sequence"/>
</dbReference>